<dbReference type="SUPFAM" id="SSF50475">
    <property type="entry name" value="FMN-binding split barrel"/>
    <property type="match status" value="1"/>
</dbReference>
<reference evidence="1" key="2">
    <citation type="submission" date="2020-09" db="EMBL/GenBank/DDBJ databases">
        <authorList>
            <person name="Sun Q."/>
            <person name="Zhou Y."/>
        </authorList>
    </citation>
    <scope>NUCLEOTIDE SEQUENCE</scope>
    <source>
        <strain evidence="1">CGMCC 1.12777</strain>
    </source>
</reference>
<dbReference type="PANTHER" id="PTHR35802:SF1">
    <property type="entry name" value="PROTEASE SYNTHASE AND SPORULATION PROTEIN PAI 2"/>
    <property type="match status" value="1"/>
</dbReference>
<evidence type="ECO:0008006" key="3">
    <source>
        <dbReference type="Google" id="ProtNLM"/>
    </source>
</evidence>
<name>A0A8J2ZW15_9BACL</name>
<comment type="caution">
    <text evidence="1">The sequence shown here is derived from an EMBL/GenBank/DDBJ whole genome shotgun (WGS) entry which is preliminary data.</text>
</comment>
<protein>
    <recommendedName>
        <fullName evidence="3">Transcriptional regulator</fullName>
    </recommendedName>
</protein>
<dbReference type="PANTHER" id="PTHR35802">
    <property type="entry name" value="PROTEASE SYNTHASE AND SPORULATION PROTEIN PAI 2"/>
    <property type="match status" value="1"/>
</dbReference>
<dbReference type="EMBL" id="BMFV01000012">
    <property type="protein sequence ID" value="GGH81294.1"/>
    <property type="molecule type" value="Genomic_DNA"/>
</dbReference>
<evidence type="ECO:0000313" key="1">
    <source>
        <dbReference type="EMBL" id="GGH81294.1"/>
    </source>
</evidence>
<evidence type="ECO:0000313" key="2">
    <source>
        <dbReference type="Proteomes" id="UP000656813"/>
    </source>
</evidence>
<dbReference type="AlphaFoldDB" id="A0A8J2ZW15"/>
<dbReference type="Gene3D" id="2.30.110.10">
    <property type="entry name" value="Electron Transport, Fmn-binding Protein, Chain A"/>
    <property type="match status" value="1"/>
</dbReference>
<dbReference type="InterPro" id="IPR012349">
    <property type="entry name" value="Split_barrel_FMN-bd"/>
</dbReference>
<sequence>MYLPRAYKEEDVNRLIQFIKKYSFGLLFSQSEEGPFSTHLPFIVDETRPEKAILLSHMAKANPHWKNINDQDVLVVFTGPHAYITPTWYQEENTVPTWNYTAVSVYGRVHIKQESCEKKEILERTTDFYEASQTSPWKVDFNDPVMEALTNGVVGIEIEIKKLEGKWKLNQNHSRERQQRVIAGLKTRKDDDSQEIARLMEENLIK</sequence>
<organism evidence="1 2">
    <name type="scientific">Pullulanibacillus pueri</name>
    <dbReference type="NCBI Taxonomy" id="1437324"/>
    <lineage>
        <taxon>Bacteria</taxon>
        <taxon>Bacillati</taxon>
        <taxon>Bacillota</taxon>
        <taxon>Bacilli</taxon>
        <taxon>Bacillales</taxon>
        <taxon>Sporolactobacillaceae</taxon>
        <taxon>Pullulanibacillus</taxon>
    </lineage>
</organism>
<keyword evidence="2" id="KW-1185">Reference proteome</keyword>
<gene>
    <name evidence="1" type="ORF">GCM10007096_18980</name>
</gene>
<reference evidence="1" key="1">
    <citation type="journal article" date="2014" name="Int. J. Syst. Evol. Microbiol.">
        <title>Complete genome sequence of Corynebacterium casei LMG S-19264T (=DSM 44701T), isolated from a smear-ripened cheese.</title>
        <authorList>
            <consortium name="US DOE Joint Genome Institute (JGI-PGF)"/>
            <person name="Walter F."/>
            <person name="Albersmeier A."/>
            <person name="Kalinowski J."/>
            <person name="Ruckert C."/>
        </authorList>
    </citation>
    <scope>NUCLEOTIDE SEQUENCE</scope>
    <source>
        <strain evidence="1">CGMCC 1.12777</strain>
    </source>
</reference>
<proteinExistence type="predicted"/>
<dbReference type="Pfam" id="PF04299">
    <property type="entry name" value="FMN_bind_2"/>
    <property type="match status" value="1"/>
</dbReference>
<dbReference type="InterPro" id="IPR007396">
    <property type="entry name" value="TR_PAI2-type"/>
</dbReference>
<dbReference type="RefSeq" id="WP_188497163.1">
    <property type="nucleotide sequence ID" value="NZ_BMFV01000012.1"/>
</dbReference>
<dbReference type="Proteomes" id="UP000656813">
    <property type="component" value="Unassembled WGS sequence"/>
</dbReference>
<dbReference type="PIRSF" id="PIRSF010372">
    <property type="entry name" value="PaiB"/>
    <property type="match status" value="1"/>
</dbReference>
<accession>A0A8J2ZW15</accession>